<dbReference type="HOGENOM" id="CLU_000604_19_1_1"/>
<feature type="transmembrane region" description="Helical" evidence="9">
    <location>
        <begin position="303"/>
        <end position="326"/>
    </location>
</feature>
<dbReference type="InterPro" id="IPR056264">
    <property type="entry name" value="R2_ABCA1-4-like"/>
</dbReference>
<feature type="transmembrane region" description="Helical" evidence="9">
    <location>
        <begin position="230"/>
        <end position="250"/>
    </location>
</feature>
<feature type="transmembrane region" description="Helical" evidence="9">
    <location>
        <begin position="925"/>
        <end position="943"/>
    </location>
</feature>
<evidence type="ECO:0000256" key="1">
    <source>
        <dbReference type="ARBA" id="ARBA00004141"/>
    </source>
</evidence>
<evidence type="ECO:0000256" key="2">
    <source>
        <dbReference type="ARBA" id="ARBA00008869"/>
    </source>
</evidence>
<dbReference type="GO" id="GO:0140359">
    <property type="term" value="F:ABC-type transporter activity"/>
    <property type="evidence" value="ECO:0007669"/>
    <property type="project" value="InterPro"/>
</dbReference>
<name>T1JC73_STRMM</name>
<dbReference type="EMBL" id="JH432062">
    <property type="status" value="NOT_ANNOTATED_CDS"/>
    <property type="molecule type" value="Genomic_DNA"/>
</dbReference>
<evidence type="ECO:0000256" key="4">
    <source>
        <dbReference type="ARBA" id="ARBA00022692"/>
    </source>
</evidence>
<dbReference type="FunFam" id="3.40.50.300:FF:000933">
    <property type="entry name" value="ABC transporter A family member 7"/>
    <property type="match status" value="1"/>
</dbReference>
<dbReference type="FunFam" id="3.40.50.300:FF:000335">
    <property type="entry name" value="ATP binding cassette subfamily A member 5"/>
    <property type="match status" value="1"/>
</dbReference>
<feature type="transmembrane region" description="Helical" evidence="9">
    <location>
        <begin position="1128"/>
        <end position="1157"/>
    </location>
</feature>
<dbReference type="PROSITE" id="PS00211">
    <property type="entry name" value="ABC_TRANSPORTER_1"/>
    <property type="match status" value="1"/>
</dbReference>
<dbReference type="GO" id="GO:0005319">
    <property type="term" value="F:lipid transporter activity"/>
    <property type="evidence" value="ECO:0007669"/>
    <property type="project" value="TreeGrafter"/>
</dbReference>
<keyword evidence="5" id="KW-0547">Nucleotide-binding</keyword>
<reference evidence="12" key="1">
    <citation type="submission" date="2011-05" db="EMBL/GenBank/DDBJ databases">
        <authorList>
            <person name="Richards S.R."/>
            <person name="Qu J."/>
            <person name="Jiang H."/>
            <person name="Jhangiani S.N."/>
            <person name="Agravi P."/>
            <person name="Goodspeed R."/>
            <person name="Gross S."/>
            <person name="Mandapat C."/>
            <person name="Jackson L."/>
            <person name="Mathew T."/>
            <person name="Pu L."/>
            <person name="Thornton R."/>
            <person name="Saada N."/>
            <person name="Wilczek-Boney K.B."/>
            <person name="Lee S."/>
            <person name="Kovar C."/>
            <person name="Wu Y."/>
            <person name="Scherer S.E."/>
            <person name="Worley K.C."/>
            <person name="Muzny D.M."/>
            <person name="Gibbs R."/>
        </authorList>
    </citation>
    <scope>NUCLEOTIDE SEQUENCE</scope>
    <source>
        <strain evidence="12">Brora</strain>
    </source>
</reference>
<dbReference type="eggNOG" id="KOG0059">
    <property type="taxonomic scope" value="Eukaryota"/>
</dbReference>
<dbReference type="InterPro" id="IPR013525">
    <property type="entry name" value="ABC2_TM"/>
</dbReference>
<dbReference type="PANTHER" id="PTHR19229:SF209">
    <property type="entry name" value="ATP-BINDING CASSETTE SUB-FAMILY A MEMBER 5 ISOFORM X1"/>
    <property type="match status" value="1"/>
</dbReference>
<evidence type="ECO:0000256" key="3">
    <source>
        <dbReference type="ARBA" id="ARBA00022448"/>
    </source>
</evidence>
<keyword evidence="6" id="KW-0067">ATP-binding</keyword>
<dbReference type="GO" id="GO:0005524">
    <property type="term" value="F:ATP binding"/>
    <property type="evidence" value="ECO:0007669"/>
    <property type="project" value="UniProtKB-KW"/>
</dbReference>
<dbReference type="Gene3D" id="3.40.50.300">
    <property type="entry name" value="P-loop containing nucleotide triphosphate hydrolases"/>
    <property type="match status" value="2"/>
</dbReference>
<feature type="transmembrane region" description="Helical" evidence="9">
    <location>
        <begin position="26"/>
        <end position="49"/>
    </location>
</feature>
<dbReference type="EnsemblMetazoa" id="SMAR011382-RA">
    <property type="protein sequence ID" value="SMAR011382-PA"/>
    <property type="gene ID" value="SMAR011382"/>
</dbReference>
<dbReference type="InterPro" id="IPR026082">
    <property type="entry name" value="ABCA"/>
</dbReference>
<feature type="transmembrane region" description="Helical" evidence="9">
    <location>
        <begin position="363"/>
        <end position="384"/>
    </location>
</feature>
<dbReference type="STRING" id="126957.T1JC73"/>
<dbReference type="SUPFAM" id="SSF52540">
    <property type="entry name" value="P-loop containing nucleoside triphosphate hydrolases"/>
    <property type="match status" value="2"/>
</dbReference>
<feature type="transmembrane region" description="Helical" evidence="9">
    <location>
        <begin position="1276"/>
        <end position="1293"/>
    </location>
</feature>
<dbReference type="InterPro" id="IPR017871">
    <property type="entry name" value="ABC_transporter-like_CS"/>
</dbReference>
<dbReference type="CDD" id="cd03263">
    <property type="entry name" value="ABC_subfamily_A"/>
    <property type="match status" value="2"/>
</dbReference>
<dbReference type="Pfam" id="PF23321">
    <property type="entry name" value="R1_ABCA1"/>
    <property type="match status" value="1"/>
</dbReference>
<feature type="transmembrane region" description="Helical" evidence="9">
    <location>
        <begin position="1164"/>
        <end position="1187"/>
    </location>
</feature>
<reference evidence="11" key="2">
    <citation type="submission" date="2015-02" db="UniProtKB">
        <authorList>
            <consortium name="EnsemblMetazoa"/>
        </authorList>
    </citation>
    <scope>IDENTIFICATION</scope>
</reference>
<dbReference type="PROSITE" id="PS50893">
    <property type="entry name" value="ABC_TRANSPORTER_2"/>
    <property type="match status" value="2"/>
</dbReference>
<dbReference type="InterPro" id="IPR003593">
    <property type="entry name" value="AAA+_ATPase"/>
</dbReference>
<dbReference type="GO" id="GO:0016020">
    <property type="term" value="C:membrane"/>
    <property type="evidence" value="ECO:0007669"/>
    <property type="project" value="UniProtKB-SubCell"/>
</dbReference>
<keyword evidence="8 9" id="KW-0472">Membrane</keyword>
<dbReference type="PANTHER" id="PTHR19229">
    <property type="entry name" value="ATP-BINDING CASSETTE TRANSPORTER SUBFAMILY A ABCA"/>
    <property type="match status" value="1"/>
</dbReference>
<dbReference type="SMART" id="SM00382">
    <property type="entry name" value="AAA"/>
    <property type="match status" value="2"/>
</dbReference>
<proteinExistence type="inferred from homology"/>
<feature type="domain" description="ABC transporter" evidence="10">
    <location>
        <begin position="1374"/>
        <end position="1604"/>
    </location>
</feature>
<feature type="domain" description="ABC transporter" evidence="10">
    <location>
        <begin position="491"/>
        <end position="727"/>
    </location>
</feature>
<accession>T1JC73</accession>
<dbReference type="GO" id="GO:0016887">
    <property type="term" value="F:ATP hydrolysis activity"/>
    <property type="evidence" value="ECO:0007669"/>
    <property type="project" value="InterPro"/>
</dbReference>
<feature type="transmembrane region" description="Helical" evidence="9">
    <location>
        <begin position="405"/>
        <end position="426"/>
    </location>
</feature>
<dbReference type="OMA" id="MNPLWPD"/>
<evidence type="ECO:0000256" key="5">
    <source>
        <dbReference type="ARBA" id="ARBA00022741"/>
    </source>
</evidence>
<feature type="transmembrane region" description="Helical" evidence="9">
    <location>
        <begin position="1231"/>
        <end position="1252"/>
    </location>
</feature>
<feature type="transmembrane region" description="Helical" evidence="9">
    <location>
        <begin position="270"/>
        <end position="297"/>
    </location>
</feature>
<evidence type="ECO:0000256" key="9">
    <source>
        <dbReference type="SAM" id="Phobius"/>
    </source>
</evidence>
<dbReference type="PhylomeDB" id="T1JC73"/>
<comment type="similarity">
    <text evidence="2">Belongs to the ABC transporter superfamily. ABCA family.</text>
</comment>
<keyword evidence="3" id="KW-0813">Transport</keyword>
<keyword evidence="4 9" id="KW-0812">Transmembrane</keyword>
<keyword evidence="12" id="KW-1185">Reference proteome</keyword>
<keyword evidence="7 9" id="KW-1133">Transmembrane helix</keyword>
<dbReference type="Pfam" id="PF00005">
    <property type="entry name" value="ABC_tran"/>
    <property type="match status" value="2"/>
</dbReference>
<dbReference type="InterPro" id="IPR027417">
    <property type="entry name" value="P-loop_NTPase"/>
</dbReference>
<evidence type="ECO:0000256" key="6">
    <source>
        <dbReference type="ARBA" id="ARBA00022840"/>
    </source>
</evidence>
<evidence type="ECO:0000313" key="11">
    <source>
        <dbReference type="EnsemblMetazoa" id="SMAR011382-PA"/>
    </source>
</evidence>
<protein>
    <recommendedName>
        <fullName evidence="10">ABC transporter domain-containing protein</fullName>
    </recommendedName>
</protein>
<feature type="transmembrane region" description="Helical" evidence="9">
    <location>
        <begin position="1085"/>
        <end position="1108"/>
    </location>
</feature>
<organism evidence="11 12">
    <name type="scientific">Strigamia maritima</name>
    <name type="common">European centipede</name>
    <name type="synonym">Geophilus maritimus</name>
    <dbReference type="NCBI Taxonomy" id="126957"/>
    <lineage>
        <taxon>Eukaryota</taxon>
        <taxon>Metazoa</taxon>
        <taxon>Ecdysozoa</taxon>
        <taxon>Arthropoda</taxon>
        <taxon>Myriapoda</taxon>
        <taxon>Chilopoda</taxon>
        <taxon>Pleurostigmophora</taxon>
        <taxon>Geophilomorpha</taxon>
        <taxon>Linotaeniidae</taxon>
        <taxon>Strigamia</taxon>
    </lineage>
</organism>
<feature type="transmembrane region" description="Helical" evidence="9">
    <location>
        <begin position="338"/>
        <end position="357"/>
    </location>
</feature>
<evidence type="ECO:0000313" key="12">
    <source>
        <dbReference type="Proteomes" id="UP000014500"/>
    </source>
</evidence>
<feature type="transmembrane region" description="Helical" evidence="9">
    <location>
        <begin position="1199"/>
        <end position="1219"/>
    </location>
</feature>
<dbReference type="Proteomes" id="UP000014500">
    <property type="component" value="Unassembled WGS sequence"/>
</dbReference>
<comment type="subcellular location">
    <subcellularLocation>
        <location evidence="1">Membrane</location>
        <topology evidence="1">Multi-pass membrane protein</topology>
    </subcellularLocation>
</comment>
<evidence type="ECO:0000256" key="8">
    <source>
        <dbReference type="ARBA" id="ARBA00023136"/>
    </source>
</evidence>
<evidence type="ECO:0000259" key="10">
    <source>
        <dbReference type="PROSITE" id="PS50893"/>
    </source>
</evidence>
<evidence type="ECO:0000256" key="7">
    <source>
        <dbReference type="ARBA" id="ARBA00022989"/>
    </source>
</evidence>
<dbReference type="InterPro" id="IPR003439">
    <property type="entry name" value="ABC_transporter-like_ATP-bd"/>
</dbReference>
<dbReference type="Pfam" id="PF12698">
    <property type="entry name" value="ABC2_membrane_3"/>
    <property type="match status" value="2"/>
</dbReference>
<sequence>MGRSMFWYQLKATVERNILIKKRLKTYLFAEIFLPIYFIVILALIRYAIPETVVNAILTPQGEATLLSRTISFPPQLPIAVAPDTVEVESLMKRVQVMAAQEGISLLFNYFDTEKDLIDANHNHSTTFTVAISFTNITNHSYSLYFSNGALPDFSTLFAVPRDCRQNVFTSADCPANRYFISGFAQLQMLIDSALIRMYTQKDYYKPDVHLMLFPKGRYVASTEYLRSFVPLYVVLSFSSYVTYVVILIVGEKEKKIRETMKMMGLKDSVYWMSWLVVYSMFLLFVCSIMSILMYYTKVLAKANIFLIFCSLFLYGLSVVTMSYMVTPFFNKAKVAGTIVSIINILFSCFYYLSVYVRGINPAIFWASCLLSPTALSLGIDTALVMDLIGDGLEFSNIWEGNFPFAGALIMLAIDTILYGFLAYYFDSVIPSEYGRKRSLFFCFQKSFWCPKKLPTDEDDVQSNTGSTAPLQNHNADIEPVPEEIHSKKAIKIMGLRKVFSQKGKEDLVAVNDVDLEIYEGQITALLGHNSAGKTTLLNILMGLTPQTAGTATVFGLNINDYNDLMQIRQMIGICPQHDVLFDRLTPREHLTFYAKIKNVSADVLKDKVDSTIKDVNLEDRGDAPSKNLSGGQKRKLSVGIALIGNPKIIILDEPTSGVDPYARRHLWSLLQSQKQGRLILLTTHFMDEADILADRKAILTKGRLRCVGSSLFLKNRFGLGYHLMLAGKFEFSGTLVGFTIIRHAVLSEGIRMVVEDNYNLNRIIQLVIFHIPNASQTPTHGREISFLLPLNQIEKFPVLFRALDEAMKQDGPNSLGVRSYGINMTTMEEVFLKLGEEGGEHILESKESAVKVMLLNRSLSHQESIRSSPPNTPVVENRLNLTPDDAGLDRVLEYIGKTSYSSWQSLGSIIWIRFLSNVRLPKNIYATIVMPVIMLIISFLFLRNQTTPELQTMLEIKPDMYQTLLGNPSLLYDNFTGGSLSKLLNAFQVQGVSSEAYGRTFRSLLNNPPHNYYLNITQYNYAQGLLELDAIYNDTSQHIIPSLINLLSNAWLGMASNSHTKNPITVHAKLLPNRKTSHSFDGNIFGSSTMIGFLFASIPLTLVVDVVEDRERKVKHLLRVNGMTFHVYWISFFVCHIFLMAISLIQMIIVVIAFGIQSLMTDGALLCLIIIYTLVLPSSLFYYYALSFTFKDHEKAQSFLSIFVVFVGYIPYVAVFVLDILSHDATSSWALHVTFSLLFPLYIPFSSLYYINKVYLMCQAYRREPTMADYFDKEILVIIFSLVLHVFVYYCVVRMLDLWSMGVPISSLFSKKDPAFKNNDEIVEGEDSEVIAERQKVDLLDSNPDTIANVLIKNLRKVYDPQTWKIGFLQKLFHRKPDIYANVPKVAVHNLSFTVGPGEVFGLLGPNGAGKTTTLRIVVSDEEPTAGKVVVAGYTVSSNLSTVFRLMGYCPQHDALWKNITLKEHLRCYARIRGIPEADVETVVNKFIEGLNIREHVDKKASQLSGGTQRKLSFAISLLGSSRIVLLDEPSTGMDPHAKRFLWNTIMASFRGTRGAILTTHSMEEAEIVCTRIGIMVKGGLRCLGSTQHLKNKYGRGYLLEIKLGPRTLLRDFQQFIKDLFPQAIMQESFANHFKYSIPQSTVSSLAEVFSNLEAAKLNLGISEYSFSQSTLEQVFLDFARQQEDEDQ</sequence>